<proteinExistence type="predicted"/>
<evidence type="ECO:0000313" key="1">
    <source>
        <dbReference type="EMBL" id="KAJ4475444.1"/>
    </source>
</evidence>
<name>A0ABQ8V9P9_9AGAR</name>
<keyword evidence="2" id="KW-1185">Reference proteome</keyword>
<gene>
    <name evidence="1" type="ORF">C8R41DRAFT_548006</name>
</gene>
<protein>
    <submittedName>
        <fullName evidence="1">Uncharacterized protein</fullName>
    </submittedName>
</protein>
<evidence type="ECO:0000313" key="2">
    <source>
        <dbReference type="Proteomes" id="UP001150217"/>
    </source>
</evidence>
<reference evidence="1" key="1">
    <citation type="submission" date="2022-08" db="EMBL/GenBank/DDBJ databases">
        <title>A Global Phylogenomic Analysis of the Shiitake Genus Lentinula.</title>
        <authorList>
            <consortium name="DOE Joint Genome Institute"/>
            <person name="Sierra-Patev S."/>
            <person name="Min B."/>
            <person name="Naranjo-Ortiz M."/>
            <person name="Looney B."/>
            <person name="Konkel Z."/>
            <person name="Slot J.C."/>
            <person name="Sakamoto Y."/>
            <person name="Steenwyk J.L."/>
            <person name="Rokas A."/>
            <person name="Carro J."/>
            <person name="Camarero S."/>
            <person name="Ferreira P."/>
            <person name="Molpeceres G."/>
            <person name="Ruiz-Duenas F.J."/>
            <person name="Serrano A."/>
            <person name="Henrissat B."/>
            <person name="Drula E."/>
            <person name="Hughes K.W."/>
            <person name="Mata J.L."/>
            <person name="Ishikawa N.K."/>
            <person name="Vargas-Isla R."/>
            <person name="Ushijima S."/>
            <person name="Smith C.A."/>
            <person name="Ahrendt S."/>
            <person name="Andreopoulos W."/>
            <person name="He G."/>
            <person name="Labutti K."/>
            <person name="Lipzen A."/>
            <person name="Ng V."/>
            <person name="Riley R."/>
            <person name="Sandor L."/>
            <person name="Barry K."/>
            <person name="Martinez A.T."/>
            <person name="Xiao Y."/>
            <person name="Gibbons J.G."/>
            <person name="Terashima K."/>
            <person name="Grigoriev I.V."/>
            <person name="Hibbett D.S."/>
        </authorList>
    </citation>
    <scope>NUCLEOTIDE SEQUENCE</scope>
    <source>
        <strain evidence="1">RHP3577 ss4</strain>
    </source>
</reference>
<dbReference type="EMBL" id="JANVFT010000074">
    <property type="protein sequence ID" value="KAJ4475444.1"/>
    <property type="molecule type" value="Genomic_DNA"/>
</dbReference>
<comment type="caution">
    <text evidence="1">The sequence shown here is derived from an EMBL/GenBank/DDBJ whole genome shotgun (WGS) entry which is preliminary data.</text>
</comment>
<sequence length="183" mass="20191">MRLVVSFPILLATCILLVTYPIMVTASPLIIGRAGAPKGFSSSSRDYSKSERFILTGRTSSAASFLYAISSKNEPATVGLVFGHQGVQGVSLLTKRNGKVALEKLNVDYPTLRIWDIKIDISAEAQNEVKAKTEASNIDGVEWVLEALDIMKKRYDKGLTKSQKSNLLVDMQRWAKDVEKKVQ</sequence>
<dbReference type="Proteomes" id="UP001150217">
    <property type="component" value="Unassembled WGS sequence"/>
</dbReference>
<organism evidence="1 2">
    <name type="scientific">Lentinula lateritia</name>
    <dbReference type="NCBI Taxonomy" id="40482"/>
    <lineage>
        <taxon>Eukaryota</taxon>
        <taxon>Fungi</taxon>
        <taxon>Dikarya</taxon>
        <taxon>Basidiomycota</taxon>
        <taxon>Agaricomycotina</taxon>
        <taxon>Agaricomycetes</taxon>
        <taxon>Agaricomycetidae</taxon>
        <taxon>Agaricales</taxon>
        <taxon>Marasmiineae</taxon>
        <taxon>Omphalotaceae</taxon>
        <taxon>Lentinula</taxon>
    </lineage>
</organism>
<accession>A0ABQ8V9P9</accession>